<protein>
    <submittedName>
        <fullName evidence="8">Endoglucanase</fullName>
        <ecNumber evidence="8">3.2.1.4</ecNumber>
    </submittedName>
</protein>
<dbReference type="InterPro" id="IPR017853">
    <property type="entry name" value="GH"/>
</dbReference>
<keyword evidence="9" id="KW-1185">Reference proteome</keyword>
<dbReference type="Gene3D" id="3.20.20.80">
    <property type="entry name" value="Glycosidases"/>
    <property type="match status" value="1"/>
</dbReference>
<dbReference type="InterPro" id="IPR001547">
    <property type="entry name" value="Glyco_hydro_5"/>
</dbReference>
<dbReference type="InterPro" id="IPR018087">
    <property type="entry name" value="Glyco_hydro_5_CS"/>
</dbReference>
<evidence type="ECO:0000313" key="9">
    <source>
        <dbReference type="Proteomes" id="UP000823201"/>
    </source>
</evidence>
<accession>A0ABS2Q752</accession>
<evidence type="ECO:0000259" key="7">
    <source>
        <dbReference type="Pfam" id="PF00150"/>
    </source>
</evidence>
<evidence type="ECO:0000313" key="8">
    <source>
        <dbReference type="EMBL" id="MBM7657416.1"/>
    </source>
</evidence>
<gene>
    <name evidence="8" type="ORF">JOC27_000859</name>
</gene>
<evidence type="ECO:0000256" key="4">
    <source>
        <dbReference type="ARBA" id="ARBA00023295"/>
    </source>
</evidence>
<dbReference type="PANTHER" id="PTHR31297">
    <property type="entry name" value="GLUCAN ENDO-1,6-BETA-GLUCOSIDASE B"/>
    <property type="match status" value="1"/>
</dbReference>
<dbReference type="Proteomes" id="UP000823201">
    <property type="component" value="Unassembled WGS sequence"/>
</dbReference>
<reference evidence="8 9" key="1">
    <citation type="submission" date="2021-01" db="EMBL/GenBank/DDBJ databases">
        <title>Genomic Encyclopedia of Type Strains, Phase IV (KMG-IV): sequencing the most valuable type-strain genomes for metagenomic binning, comparative biology and taxonomic classification.</title>
        <authorList>
            <person name="Goeker M."/>
        </authorList>
    </citation>
    <scope>NUCLEOTIDE SEQUENCE [LARGE SCALE GENOMIC DNA]</scope>
    <source>
        <strain evidence="8 9">DSM 100968</strain>
    </source>
</reference>
<proteinExistence type="inferred from homology"/>
<evidence type="ECO:0000256" key="6">
    <source>
        <dbReference type="RuleBase" id="RU361153"/>
    </source>
</evidence>
<dbReference type="RefSeq" id="WP_205005753.1">
    <property type="nucleotide sequence ID" value="NZ_CBCRXA010000004.1"/>
</dbReference>
<evidence type="ECO:0000256" key="2">
    <source>
        <dbReference type="ARBA" id="ARBA00022801"/>
    </source>
</evidence>
<keyword evidence="5" id="KW-0624">Polysaccharide degradation</keyword>
<feature type="domain" description="Glycoside hydrolase family 5" evidence="7">
    <location>
        <begin position="28"/>
        <end position="289"/>
    </location>
</feature>
<dbReference type="PROSITE" id="PS00659">
    <property type="entry name" value="GLYCOSYL_HYDROL_F5"/>
    <property type="match status" value="1"/>
</dbReference>
<dbReference type="EC" id="3.2.1.4" evidence="8"/>
<evidence type="ECO:0000256" key="5">
    <source>
        <dbReference type="ARBA" id="ARBA00023326"/>
    </source>
</evidence>
<evidence type="ECO:0000256" key="3">
    <source>
        <dbReference type="ARBA" id="ARBA00023001"/>
    </source>
</evidence>
<dbReference type="Pfam" id="PF00150">
    <property type="entry name" value="Cellulase"/>
    <property type="match status" value="1"/>
</dbReference>
<organism evidence="8 9">
    <name type="scientific">Sporolactobacillus spathodeae</name>
    <dbReference type="NCBI Taxonomy" id="1465502"/>
    <lineage>
        <taxon>Bacteria</taxon>
        <taxon>Bacillati</taxon>
        <taxon>Bacillota</taxon>
        <taxon>Bacilli</taxon>
        <taxon>Bacillales</taxon>
        <taxon>Sporolactobacillaceae</taxon>
        <taxon>Sporolactobacillus</taxon>
    </lineage>
</organism>
<comment type="caution">
    <text evidence="8">The sequence shown here is derived from an EMBL/GenBank/DDBJ whole genome shotgun (WGS) entry which is preliminary data.</text>
</comment>
<dbReference type="GO" id="GO:0008810">
    <property type="term" value="F:cellulase activity"/>
    <property type="evidence" value="ECO:0007669"/>
    <property type="project" value="UniProtKB-EC"/>
</dbReference>
<comment type="similarity">
    <text evidence="6">Belongs to the glycosyl hydrolase 5 (cellulase A) family.</text>
</comment>
<dbReference type="EMBL" id="JAFBEV010000005">
    <property type="protein sequence ID" value="MBM7657416.1"/>
    <property type="molecule type" value="Genomic_DNA"/>
</dbReference>
<keyword evidence="1" id="KW-0732">Signal</keyword>
<dbReference type="SUPFAM" id="SSF51445">
    <property type="entry name" value="(Trans)glycosidases"/>
    <property type="match status" value="1"/>
</dbReference>
<dbReference type="PANTHER" id="PTHR31297:SF17">
    <property type="entry name" value="ENDOGLUCANASE"/>
    <property type="match status" value="1"/>
</dbReference>
<keyword evidence="5" id="KW-0119">Carbohydrate metabolism</keyword>
<keyword evidence="2 6" id="KW-0378">Hydrolase</keyword>
<sequence length="318" mass="37099">MLFSHTKVETGRPFRYRSINIGNALDAPRGISWGVSIESNFFAAIHQAGFNAVRLPVRFSDYVQAAPNYVLDPEFMKKIDDYLSVAYQQQLTVILDLHHFIELMDNPLRYHDCFLSIWDQLATRYRDQPNTLLFEVLNEPTNKLSGDLWNHYLAEAISVIRRTNSTRPLIVGPDHFNSLHRLHALRLPKDPNLIVSFHYYEPNAFTFQENPYLGFTQARNVAWLGTPTDLRQIHEDFAYVKRWATRHHVPIYLGEFGANQAAANDSRRRWTEAVRREAETLAFGWGYWELASWFGIYDPETRTWDQALLDVLLPEVRD</sequence>
<name>A0ABS2Q752_9BACL</name>
<dbReference type="InterPro" id="IPR050386">
    <property type="entry name" value="Glycosyl_hydrolase_5"/>
</dbReference>
<evidence type="ECO:0000256" key="1">
    <source>
        <dbReference type="ARBA" id="ARBA00022729"/>
    </source>
</evidence>
<keyword evidence="4 6" id="KW-0326">Glycosidase</keyword>
<keyword evidence="3" id="KW-0136">Cellulose degradation</keyword>